<feature type="transmembrane region" description="Helical" evidence="6">
    <location>
        <begin position="65"/>
        <end position="88"/>
    </location>
</feature>
<reference evidence="7 8" key="1">
    <citation type="submission" date="2019-02" db="EMBL/GenBank/DDBJ databases">
        <title>Deep-cultivation of Planctomycetes and their phenomic and genomic characterization uncovers novel biology.</title>
        <authorList>
            <person name="Wiegand S."/>
            <person name="Jogler M."/>
            <person name="Boedeker C."/>
            <person name="Pinto D."/>
            <person name="Vollmers J."/>
            <person name="Rivas-Marin E."/>
            <person name="Kohn T."/>
            <person name="Peeters S.H."/>
            <person name="Heuer A."/>
            <person name="Rast P."/>
            <person name="Oberbeckmann S."/>
            <person name="Bunk B."/>
            <person name="Jeske O."/>
            <person name="Meyerdierks A."/>
            <person name="Storesund J.E."/>
            <person name="Kallscheuer N."/>
            <person name="Luecker S."/>
            <person name="Lage O.M."/>
            <person name="Pohl T."/>
            <person name="Merkel B.J."/>
            <person name="Hornburger P."/>
            <person name="Mueller R.-W."/>
            <person name="Bruemmer F."/>
            <person name="Labrenz M."/>
            <person name="Spormann A.M."/>
            <person name="Op den Camp H."/>
            <person name="Overmann J."/>
            <person name="Amann R."/>
            <person name="Jetten M.S.M."/>
            <person name="Mascher T."/>
            <person name="Medema M.H."/>
            <person name="Devos D.P."/>
            <person name="Kaster A.-K."/>
            <person name="Ovreas L."/>
            <person name="Rohde M."/>
            <person name="Galperin M.Y."/>
            <person name="Jogler C."/>
        </authorList>
    </citation>
    <scope>NUCLEOTIDE SEQUENCE [LARGE SCALE GENOMIC DNA]</scope>
    <source>
        <strain evidence="7 8">Pla133</strain>
    </source>
</reference>
<dbReference type="EMBL" id="CP036287">
    <property type="protein sequence ID" value="QDU69464.1"/>
    <property type="molecule type" value="Genomic_DNA"/>
</dbReference>
<feature type="transmembrane region" description="Helical" evidence="6">
    <location>
        <begin position="386"/>
        <end position="403"/>
    </location>
</feature>
<feature type="transmembrane region" description="Helical" evidence="6">
    <location>
        <begin position="354"/>
        <end position="374"/>
    </location>
</feature>
<keyword evidence="8" id="KW-1185">Reference proteome</keyword>
<dbReference type="AlphaFoldDB" id="A0A518BR59"/>
<sequence>MANYRTAPASITGMPKGIPYILGNELAERFSFYGMKAILTVYMTKHLMDAAGQPDFMGDEEAKSVYHLFTAAAYFFPILGSLLADVLLGKYRTILVLSLGYCIGHAFLAMGDTGAGAALLSPRGWLFLGMAFIAVGAGGIKPCVSAHLGDQFGPKNSGLISKVFAWWYFSINVGAATSTLLTPWLLENKGAWAAFGLPGVLMALATLTFWIGRNKFVHIQPAGWKKFKEESFSPDGLRSLKNLTPLFLIFIPMFWAIFDQTGSAWVIQAEYMDRHFLGVEWLESQIQAANPIMILLLIPTFTYAIYPAMGRFFEPTPLRRIGIGLFLTAAAFGLTGMLQAQIDAGGEPNIGWQLVAYLLLTSGEVLVSITSLEFAYTQAPRKMKSFIMGVYFLGVSFGNLFTSGVNQLMTGDDPMLTLDGADYYWFFTGLMLVVAVIYVVFAKTYKGSTFVQEAMTPLEAGETEGDLKE</sequence>
<dbReference type="GO" id="GO:0016020">
    <property type="term" value="C:membrane"/>
    <property type="evidence" value="ECO:0007669"/>
    <property type="project" value="UniProtKB-SubCell"/>
</dbReference>
<evidence type="ECO:0000256" key="5">
    <source>
        <dbReference type="ARBA" id="ARBA00023136"/>
    </source>
</evidence>
<evidence type="ECO:0000256" key="6">
    <source>
        <dbReference type="SAM" id="Phobius"/>
    </source>
</evidence>
<feature type="transmembrane region" description="Helical" evidence="6">
    <location>
        <begin position="165"/>
        <end position="186"/>
    </location>
</feature>
<organism evidence="7 8">
    <name type="scientific">Engelhardtia mirabilis</name>
    <dbReference type="NCBI Taxonomy" id="2528011"/>
    <lineage>
        <taxon>Bacteria</taxon>
        <taxon>Pseudomonadati</taxon>
        <taxon>Planctomycetota</taxon>
        <taxon>Planctomycetia</taxon>
        <taxon>Planctomycetia incertae sedis</taxon>
        <taxon>Engelhardtia</taxon>
    </lineage>
</organism>
<dbReference type="KEGG" id="pbap:Pla133_45840"/>
<feature type="transmembrane region" description="Helical" evidence="6">
    <location>
        <begin position="246"/>
        <end position="268"/>
    </location>
</feature>
<keyword evidence="4 6" id="KW-1133">Transmembrane helix</keyword>
<feature type="transmembrane region" description="Helical" evidence="6">
    <location>
        <begin position="288"/>
        <end position="309"/>
    </location>
</feature>
<name>A0A518BR59_9BACT</name>
<feature type="transmembrane region" description="Helical" evidence="6">
    <location>
        <begin position="423"/>
        <end position="441"/>
    </location>
</feature>
<protein>
    <submittedName>
        <fullName evidence="7">Dipeptide and tripeptide permease A</fullName>
    </submittedName>
</protein>
<dbReference type="CDD" id="cd17347">
    <property type="entry name" value="MFS_SLC15A1_2_like"/>
    <property type="match status" value="1"/>
</dbReference>
<dbReference type="Pfam" id="PF00854">
    <property type="entry name" value="PTR2"/>
    <property type="match status" value="2"/>
</dbReference>
<evidence type="ECO:0000256" key="1">
    <source>
        <dbReference type="ARBA" id="ARBA00004141"/>
    </source>
</evidence>
<feature type="transmembrane region" description="Helical" evidence="6">
    <location>
        <begin position="125"/>
        <end position="144"/>
    </location>
</feature>
<dbReference type="PANTHER" id="PTHR11654">
    <property type="entry name" value="OLIGOPEPTIDE TRANSPORTER-RELATED"/>
    <property type="match status" value="1"/>
</dbReference>
<comment type="subcellular location">
    <subcellularLocation>
        <location evidence="1">Membrane</location>
        <topology evidence="1">Multi-pass membrane protein</topology>
    </subcellularLocation>
</comment>
<feature type="transmembrane region" description="Helical" evidence="6">
    <location>
        <begin position="95"/>
        <end position="119"/>
    </location>
</feature>
<evidence type="ECO:0000256" key="2">
    <source>
        <dbReference type="ARBA" id="ARBA00005982"/>
    </source>
</evidence>
<feature type="transmembrane region" description="Helical" evidence="6">
    <location>
        <begin position="192"/>
        <end position="211"/>
    </location>
</feature>
<evidence type="ECO:0000313" key="7">
    <source>
        <dbReference type="EMBL" id="QDU69464.1"/>
    </source>
</evidence>
<dbReference type="GO" id="GO:0022857">
    <property type="term" value="F:transmembrane transporter activity"/>
    <property type="evidence" value="ECO:0007669"/>
    <property type="project" value="InterPro"/>
</dbReference>
<keyword evidence="5 6" id="KW-0472">Membrane</keyword>
<accession>A0A518BR59</accession>
<evidence type="ECO:0000313" key="8">
    <source>
        <dbReference type="Proteomes" id="UP000316921"/>
    </source>
</evidence>
<gene>
    <name evidence="7" type="primary">dtpA</name>
    <name evidence="7" type="ORF">Pla133_45840</name>
</gene>
<dbReference type="InterPro" id="IPR036259">
    <property type="entry name" value="MFS_trans_sf"/>
</dbReference>
<feature type="transmembrane region" description="Helical" evidence="6">
    <location>
        <begin position="321"/>
        <end position="342"/>
    </location>
</feature>
<dbReference type="SUPFAM" id="SSF103473">
    <property type="entry name" value="MFS general substrate transporter"/>
    <property type="match status" value="1"/>
</dbReference>
<evidence type="ECO:0000256" key="3">
    <source>
        <dbReference type="ARBA" id="ARBA00022692"/>
    </source>
</evidence>
<dbReference type="RefSeq" id="WP_145069381.1">
    <property type="nucleotide sequence ID" value="NZ_CP036287.1"/>
</dbReference>
<proteinExistence type="inferred from homology"/>
<comment type="similarity">
    <text evidence="2">Belongs to the major facilitator superfamily. Proton-dependent oligopeptide transporter (POT/PTR) (TC 2.A.17) family.</text>
</comment>
<evidence type="ECO:0000256" key="4">
    <source>
        <dbReference type="ARBA" id="ARBA00022989"/>
    </source>
</evidence>
<dbReference type="Proteomes" id="UP000316921">
    <property type="component" value="Chromosome"/>
</dbReference>
<dbReference type="Gene3D" id="1.20.1250.20">
    <property type="entry name" value="MFS general substrate transporter like domains"/>
    <property type="match status" value="2"/>
</dbReference>
<keyword evidence="3 6" id="KW-0812">Transmembrane</keyword>
<dbReference type="InterPro" id="IPR000109">
    <property type="entry name" value="POT_fam"/>
</dbReference>